<keyword evidence="3" id="KW-1185">Reference proteome</keyword>
<feature type="transmembrane region" description="Helical" evidence="1">
    <location>
        <begin position="88"/>
        <end position="107"/>
    </location>
</feature>
<feature type="transmembrane region" description="Helical" evidence="1">
    <location>
        <begin position="119"/>
        <end position="138"/>
    </location>
</feature>
<proteinExistence type="predicted"/>
<protein>
    <submittedName>
        <fullName evidence="2">Uncharacterized protein</fullName>
    </submittedName>
</protein>
<dbReference type="Proteomes" id="UP000076842">
    <property type="component" value="Unassembled WGS sequence"/>
</dbReference>
<evidence type="ECO:0000256" key="1">
    <source>
        <dbReference type="SAM" id="Phobius"/>
    </source>
</evidence>
<evidence type="ECO:0000313" key="2">
    <source>
        <dbReference type="EMBL" id="KZT54309.1"/>
    </source>
</evidence>
<sequence>MSFLLNAAAHIARGAINNGMAAAILKLIPTTAAIGNRWWILKAVGLGGGTTVVVASGVFSIFAPYLVTLAGFGPAGPVTGSLAAYLQMLLYGNAVPARGLFAMFQSFAMGGAAGGTAVAAWQAASGVVAAAGGTVAALSKFL</sequence>
<dbReference type="Gene3D" id="6.10.110.10">
    <property type="match status" value="1"/>
</dbReference>
<dbReference type="AlphaFoldDB" id="A0A165E8C8"/>
<keyword evidence="1" id="KW-0812">Transmembrane</keyword>
<feature type="transmembrane region" description="Helical" evidence="1">
    <location>
        <begin position="38"/>
        <end position="67"/>
    </location>
</feature>
<gene>
    <name evidence="2" type="ORF">CALCODRAFT_485674</name>
</gene>
<dbReference type="EMBL" id="KV424017">
    <property type="protein sequence ID" value="KZT54309.1"/>
    <property type="molecule type" value="Genomic_DNA"/>
</dbReference>
<keyword evidence="1" id="KW-1133">Transmembrane helix</keyword>
<dbReference type="InParanoid" id="A0A165E8C8"/>
<evidence type="ECO:0000313" key="3">
    <source>
        <dbReference type="Proteomes" id="UP000076842"/>
    </source>
</evidence>
<name>A0A165E8C8_9BASI</name>
<dbReference type="OrthoDB" id="440424at2759"/>
<keyword evidence="1" id="KW-0472">Membrane</keyword>
<organism evidence="2 3">
    <name type="scientific">Calocera cornea HHB12733</name>
    <dbReference type="NCBI Taxonomy" id="1353952"/>
    <lineage>
        <taxon>Eukaryota</taxon>
        <taxon>Fungi</taxon>
        <taxon>Dikarya</taxon>
        <taxon>Basidiomycota</taxon>
        <taxon>Agaricomycotina</taxon>
        <taxon>Dacrymycetes</taxon>
        <taxon>Dacrymycetales</taxon>
        <taxon>Dacrymycetaceae</taxon>
        <taxon>Calocera</taxon>
    </lineage>
</organism>
<reference evidence="2 3" key="1">
    <citation type="journal article" date="2016" name="Mol. Biol. Evol.">
        <title>Comparative Genomics of Early-Diverging Mushroom-Forming Fungi Provides Insights into the Origins of Lignocellulose Decay Capabilities.</title>
        <authorList>
            <person name="Nagy L.G."/>
            <person name="Riley R."/>
            <person name="Tritt A."/>
            <person name="Adam C."/>
            <person name="Daum C."/>
            <person name="Floudas D."/>
            <person name="Sun H."/>
            <person name="Yadav J.S."/>
            <person name="Pangilinan J."/>
            <person name="Larsson K.H."/>
            <person name="Matsuura K."/>
            <person name="Barry K."/>
            <person name="Labutti K."/>
            <person name="Kuo R."/>
            <person name="Ohm R.A."/>
            <person name="Bhattacharya S.S."/>
            <person name="Shirouzu T."/>
            <person name="Yoshinaga Y."/>
            <person name="Martin F.M."/>
            <person name="Grigoriev I.V."/>
            <person name="Hibbett D.S."/>
        </authorList>
    </citation>
    <scope>NUCLEOTIDE SEQUENCE [LARGE SCALE GENOMIC DNA]</scope>
    <source>
        <strain evidence="2 3">HHB12733</strain>
    </source>
</reference>
<accession>A0A165E8C8</accession>
<dbReference type="InterPro" id="IPR038213">
    <property type="entry name" value="IFI6/IFI27-like_sf"/>
</dbReference>